<protein>
    <submittedName>
        <fullName evidence="1">Uncharacterized protein</fullName>
    </submittedName>
</protein>
<organism evidence="1 2">
    <name type="scientific">Paraburkholderia phytofirmans OLGA172</name>
    <dbReference type="NCBI Taxonomy" id="1417228"/>
    <lineage>
        <taxon>Bacteria</taxon>
        <taxon>Pseudomonadati</taxon>
        <taxon>Pseudomonadota</taxon>
        <taxon>Betaproteobacteria</taxon>
        <taxon>Burkholderiales</taxon>
        <taxon>Burkholderiaceae</taxon>
        <taxon>Paraburkholderia</taxon>
    </lineage>
</organism>
<dbReference type="Proteomes" id="UP000076852">
    <property type="component" value="Chromosome 2"/>
</dbReference>
<dbReference type="AlphaFoldDB" id="A0A160FPZ3"/>
<sequence>MTRKFTLNTERFRSYLHGKGIGEDEVGGQLDKPVSHSSANDHPEARYFVIHDTSINVCTRTQQFSESDSSSATWNRKERWEDSGDAHLFITRDGKSIQPQGRDFSTPWRATKLESFVGDRTRGIFLHVENVQLRTVDLRPSEGPLNAKGNCRNDRIAQTPGFTDAQYDRLALAYIDASVRAKRWLVPAYHVAIDRGIPDGHDDPRNFDLARWGGALCDKLAALGEKCD</sequence>
<evidence type="ECO:0000313" key="1">
    <source>
        <dbReference type="EMBL" id="ANB74930.1"/>
    </source>
</evidence>
<keyword evidence="2" id="KW-1185">Reference proteome</keyword>
<dbReference type="RefSeq" id="WP_063498232.1">
    <property type="nucleotide sequence ID" value="NZ_CP014579.1"/>
</dbReference>
<dbReference type="OrthoDB" id="8706994at2"/>
<dbReference type="EMBL" id="CP014579">
    <property type="protein sequence ID" value="ANB74930.1"/>
    <property type="molecule type" value="Genomic_DNA"/>
</dbReference>
<evidence type="ECO:0000313" key="2">
    <source>
        <dbReference type="Proteomes" id="UP000076852"/>
    </source>
</evidence>
<gene>
    <name evidence="1" type="ORF">AYM40_20995</name>
</gene>
<dbReference type="KEGG" id="buz:AYM40_20995"/>
<accession>A0A160FPZ3</accession>
<reference evidence="1 2" key="1">
    <citation type="journal article" date="2016" name="Gene">
        <title>PacBio SMRT assembly of a complex multi-replicon genome reveals chlorocatechol degradative operon in a region of genome plasticity.</title>
        <authorList>
            <person name="Ricker N."/>
            <person name="Shen S.Y."/>
            <person name="Goordial J."/>
            <person name="Jin S."/>
            <person name="Fulthorpe R.R."/>
        </authorList>
    </citation>
    <scope>NUCLEOTIDE SEQUENCE [LARGE SCALE GENOMIC DNA]</scope>
    <source>
        <strain evidence="1 2">OLGA172</strain>
    </source>
</reference>
<name>A0A160FPZ3_9BURK</name>
<proteinExistence type="predicted"/>